<dbReference type="AlphaFoldDB" id="A0A3M7L425"/>
<reference evidence="5" key="1">
    <citation type="journal article" date="2018" name="Algal Res.">
        <title>Characterization of plant carbon substrate utilization by Auxenochlorella protothecoides.</title>
        <authorList>
            <person name="Vogler B.W."/>
            <person name="Starkenburg S.R."/>
            <person name="Sudasinghe N."/>
            <person name="Schambach J.Y."/>
            <person name="Rollin J.A."/>
            <person name="Pattathil S."/>
            <person name="Barry A.N."/>
        </authorList>
    </citation>
    <scope>NUCLEOTIDE SEQUENCE [LARGE SCALE GENOMIC DNA]</scope>
    <source>
        <strain evidence="5">UTEX 25</strain>
    </source>
</reference>
<evidence type="ECO:0000259" key="3">
    <source>
        <dbReference type="Pfam" id="PF04419"/>
    </source>
</evidence>
<evidence type="ECO:0000256" key="1">
    <source>
        <dbReference type="ARBA" id="ARBA00007309"/>
    </source>
</evidence>
<sequence length="64" mass="7141">MGAGLRAQTRGNQRDIDRARAQKRKEQLAKGNRDDNLTPLQRKERDAKALAEKLAKKAAADAKK</sequence>
<feature type="domain" description="Small EDRK-rich factor-like N-terminal" evidence="3">
    <location>
        <begin position="9"/>
        <end position="44"/>
    </location>
</feature>
<comment type="similarity">
    <text evidence="1">Belongs to the SERF family.</text>
</comment>
<feature type="region of interest" description="Disordered" evidence="2">
    <location>
        <begin position="1"/>
        <end position="64"/>
    </location>
</feature>
<dbReference type="Proteomes" id="UP000279271">
    <property type="component" value="Unassembled WGS sequence"/>
</dbReference>
<dbReference type="InterPro" id="IPR007513">
    <property type="entry name" value="SERF-like_N"/>
</dbReference>
<feature type="compositionally biased region" description="Basic and acidic residues" evidence="2">
    <location>
        <begin position="12"/>
        <end position="64"/>
    </location>
</feature>
<dbReference type="EMBL" id="QOKY01000133">
    <property type="protein sequence ID" value="RMZ56969.1"/>
    <property type="molecule type" value="Genomic_DNA"/>
</dbReference>
<comment type="caution">
    <text evidence="4">The sequence shown here is derived from an EMBL/GenBank/DDBJ whole genome shotgun (WGS) entry which is preliminary data.</text>
</comment>
<proteinExistence type="inferred from homology"/>
<dbReference type="Pfam" id="PF04419">
    <property type="entry name" value="SERF-like_N"/>
    <property type="match status" value="1"/>
</dbReference>
<evidence type="ECO:0000256" key="2">
    <source>
        <dbReference type="SAM" id="MobiDB-lite"/>
    </source>
</evidence>
<protein>
    <recommendedName>
        <fullName evidence="3">Small EDRK-rich factor-like N-terminal domain-containing protein</fullName>
    </recommendedName>
</protein>
<gene>
    <name evidence="4" type="ORF">APUTEX25_005031</name>
</gene>
<dbReference type="InterPro" id="IPR040211">
    <property type="entry name" value="SERF1/2-like"/>
</dbReference>
<evidence type="ECO:0000313" key="4">
    <source>
        <dbReference type="EMBL" id="RMZ56969.1"/>
    </source>
</evidence>
<accession>A0A3M7L425</accession>
<dbReference type="PANTHER" id="PTHR13596">
    <property type="entry name" value="SMALL EDRK-RICH FACTOR 1"/>
    <property type="match status" value="1"/>
</dbReference>
<organism evidence="4 5">
    <name type="scientific">Auxenochlorella protothecoides</name>
    <name type="common">Green microalga</name>
    <name type="synonym">Chlorella protothecoides</name>
    <dbReference type="NCBI Taxonomy" id="3075"/>
    <lineage>
        <taxon>Eukaryota</taxon>
        <taxon>Viridiplantae</taxon>
        <taxon>Chlorophyta</taxon>
        <taxon>core chlorophytes</taxon>
        <taxon>Trebouxiophyceae</taxon>
        <taxon>Chlorellales</taxon>
        <taxon>Chlorellaceae</taxon>
        <taxon>Auxenochlorella</taxon>
    </lineage>
</organism>
<evidence type="ECO:0000313" key="5">
    <source>
        <dbReference type="Proteomes" id="UP000279271"/>
    </source>
</evidence>
<name>A0A3M7L425_AUXPR</name>
<dbReference type="PANTHER" id="PTHR13596:SF0">
    <property type="entry name" value="SI:CH211-39K3.2-RELATED"/>
    <property type="match status" value="1"/>
</dbReference>